<evidence type="ECO:0000313" key="6">
    <source>
        <dbReference type="EMBL" id="ALF51884.1"/>
    </source>
</evidence>
<dbReference type="Pfam" id="PF03055">
    <property type="entry name" value="RPE65"/>
    <property type="match status" value="1"/>
</dbReference>
<organism evidence="6 7">
    <name type="scientific">Nostoc piscinale CENA21</name>
    <dbReference type="NCBI Taxonomy" id="224013"/>
    <lineage>
        <taxon>Bacteria</taxon>
        <taxon>Bacillati</taxon>
        <taxon>Cyanobacteriota</taxon>
        <taxon>Cyanophyceae</taxon>
        <taxon>Nostocales</taxon>
        <taxon>Nostocaceae</taxon>
        <taxon>Nostoc</taxon>
    </lineage>
</organism>
<dbReference type="RefSeq" id="WP_062287686.1">
    <property type="nucleotide sequence ID" value="NZ_CP012036.1"/>
</dbReference>
<dbReference type="GO" id="GO:0010436">
    <property type="term" value="F:carotenoid dioxygenase activity"/>
    <property type="evidence" value="ECO:0007669"/>
    <property type="project" value="TreeGrafter"/>
</dbReference>
<evidence type="ECO:0000256" key="3">
    <source>
        <dbReference type="ARBA" id="ARBA00023002"/>
    </source>
</evidence>
<keyword evidence="7" id="KW-1185">Reference proteome</keyword>
<protein>
    <submittedName>
        <fullName evidence="6">9-cis-epoxycarotenoid dioxygenase</fullName>
    </submittedName>
</protein>
<dbReference type="EMBL" id="CP012036">
    <property type="protein sequence ID" value="ALF51884.1"/>
    <property type="molecule type" value="Genomic_DNA"/>
</dbReference>
<dbReference type="KEGG" id="npz:ACX27_01920"/>
<dbReference type="PATRIC" id="fig|224013.5.peg.464"/>
<dbReference type="PANTHER" id="PTHR10543">
    <property type="entry name" value="BETA-CAROTENE DIOXYGENASE"/>
    <property type="match status" value="1"/>
</dbReference>
<feature type="binding site" evidence="5">
    <location>
        <position position="211"/>
    </location>
    <ligand>
        <name>Fe cation</name>
        <dbReference type="ChEBI" id="CHEBI:24875"/>
        <note>catalytic</note>
    </ligand>
</feature>
<dbReference type="InterPro" id="IPR004294">
    <property type="entry name" value="Carotenoid_Oase"/>
</dbReference>
<evidence type="ECO:0000256" key="4">
    <source>
        <dbReference type="ARBA" id="ARBA00023004"/>
    </source>
</evidence>
<feature type="binding site" evidence="5">
    <location>
        <position position="163"/>
    </location>
    <ligand>
        <name>Fe cation</name>
        <dbReference type="ChEBI" id="CHEBI:24875"/>
        <note>catalytic</note>
    </ligand>
</feature>
<reference evidence="7" key="1">
    <citation type="submission" date="2015-07" db="EMBL/GenBank/DDBJ databases">
        <title>Genome Of Nitrogen-Fixing Cyanobacterium Nostoc piscinale CENA21 From Solimoes/Amazon River Floodplain Sediments And Comparative Genomics To Uncover Biosynthetic Natural Products Potential.</title>
        <authorList>
            <person name="Leao T.F."/>
            <person name="Leao P.N."/>
            <person name="Guimaraes P.I."/>
            <person name="de Melo A.G.C."/>
            <person name="Ramos R.T.J."/>
            <person name="Silva A."/>
            <person name="Fiore M.F."/>
            <person name="Schneider M.P.C."/>
        </authorList>
    </citation>
    <scope>NUCLEOTIDE SEQUENCE [LARGE SCALE GENOMIC DNA]</scope>
    <source>
        <strain evidence="7">CENA21</strain>
    </source>
</reference>
<evidence type="ECO:0000256" key="1">
    <source>
        <dbReference type="ARBA" id="ARBA00006787"/>
    </source>
</evidence>
<comment type="similarity">
    <text evidence="1">Belongs to the carotenoid oxygenase family.</text>
</comment>
<sequence length="462" mass="51397">MTTTAVNPYLDGNFAPISAEITAENQQVIGELPPELSGMFVRNGPNPQYSPIGQYHWFDGDGMLHGVRISGGKAVYRNRYVQTQKWQTEHEAGKAILTGLLEPPQTDAPPISRNTANTALVWHGGQLLAVWEAGAPHTIQVPELKTIGEHTYNGKLVSPFTAHPKVDPITGEMVFFGYSVMPPYLQYGIVSAAGELLSTVPIEIPEPVMMHDFAITEDYTIFMDLPLTFNPARMQQGKPMIMFECDRPSRFGILPRHGDNSKIQWFESPSCYVFHTLNAYQQGDEVVLIACRMSSTSVLGFNGVDDPDANIPRLHQWRFNLKTGAVSESRLDDIAGEFPRVNENLLGRQTRYGYVNKSAPTPVPLFDGVIKYDFDRGTSQIHEFGQGRYGGESIFAPRPHATAEDDGWLMTFVHDETANTSELLVMNAQDITGEPVARVLIPQRVPYGFHAAWVTEKQLQGF</sequence>
<reference evidence="6 7" key="2">
    <citation type="journal article" date="2016" name="Genome Announc.">
        <title>Draft Genome Sequence of the N2-Fixing Cyanobacterium Nostoc piscinale CENA21, Isolated from the Brazilian Amazon Floodplain.</title>
        <authorList>
            <person name="Leao T."/>
            <person name="Guimaraes P.I."/>
            <person name="de Melo A.G."/>
            <person name="Ramos R.T."/>
            <person name="Leao P.N."/>
            <person name="Silva A."/>
            <person name="Fiore M.F."/>
            <person name="Schneider M.P."/>
        </authorList>
    </citation>
    <scope>NUCLEOTIDE SEQUENCE [LARGE SCALE GENOMIC DNA]</scope>
    <source>
        <strain evidence="6 7">CENA21</strain>
    </source>
</reference>
<dbReference type="AlphaFoldDB" id="A0A0M4SU75"/>
<feature type="binding site" evidence="5">
    <location>
        <position position="275"/>
    </location>
    <ligand>
        <name>Fe cation</name>
        <dbReference type="ChEBI" id="CHEBI:24875"/>
        <note>catalytic</note>
    </ligand>
</feature>
<dbReference type="Proteomes" id="UP000062645">
    <property type="component" value="Chromosome"/>
</dbReference>
<accession>A0A0M4SU75</accession>
<dbReference type="GO" id="GO:0016121">
    <property type="term" value="P:carotene catabolic process"/>
    <property type="evidence" value="ECO:0007669"/>
    <property type="project" value="TreeGrafter"/>
</dbReference>
<gene>
    <name evidence="6" type="ORF">ACX27_01920</name>
</gene>
<evidence type="ECO:0000256" key="5">
    <source>
        <dbReference type="PIRSR" id="PIRSR604294-1"/>
    </source>
</evidence>
<evidence type="ECO:0000313" key="7">
    <source>
        <dbReference type="Proteomes" id="UP000062645"/>
    </source>
</evidence>
<keyword evidence="3" id="KW-0560">Oxidoreductase</keyword>
<comment type="cofactor">
    <cofactor evidence="5">
        <name>Fe(2+)</name>
        <dbReference type="ChEBI" id="CHEBI:29033"/>
    </cofactor>
    <text evidence="5">Binds 1 Fe(2+) ion per subunit.</text>
</comment>
<keyword evidence="2 5" id="KW-0479">Metal-binding</keyword>
<feature type="binding site" evidence="5">
    <location>
        <position position="450"/>
    </location>
    <ligand>
        <name>Fe cation</name>
        <dbReference type="ChEBI" id="CHEBI:24875"/>
        <note>catalytic</note>
    </ligand>
</feature>
<keyword evidence="4 5" id="KW-0408">Iron</keyword>
<dbReference type="OrthoDB" id="6636843at2"/>
<evidence type="ECO:0000256" key="2">
    <source>
        <dbReference type="ARBA" id="ARBA00022723"/>
    </source>
</evidence>
<dbReference type="PANTHER" id="PTHR10543:SF89">
    <property type="entry name" value="CAROTENOID 9,10(9',10')-CLEAVAGE DIOXYGENASE 1"/>
    <property type="match status" value="1"/>
</dbReference>
<keyword evidence="6" id="KW-0223">Dioxygenase</keyword>
<proteinExistence type="inferred from homology"/>
<name>A0A0M4SU75_9NOSO</name>
<dbReference type="STRING" id="224013.ACX27_01920"/>
<dbReference type="GO" id="GO:0046872">
    <property type="term" value="F:metal ion binding"/>
    <property type="evidence" value="ECO:0007669"/>
    <property type="project" value="UniProtKB-KW"/>
</dbReference>